<proteinExistence type="inferred from homology"/>
<dbReference type="AlphaFoldDB" id="A0A4R6KBQ7"/>
<accession>A0A4R6KBQ7</accession>
<dbReference type="SUPFAM" id="SSF88659">
    <property type="entry name" value="Sigma3 and sigma4 domains of RNA polymerase sigma factors"/>
    <property type="match status" value="1"/>
</dbReference>
<keyword evidence="2" id="KW-0805">Transcription regulation</keyword>
<dbReference type="EMBL" id="SNWQ01000012">
    <property type="protein sequence ID" value="TDO45736.1"/>
    <property type="molecule type" value="Genomic_DNA"/>
</dbReference>
<comment type="similarity">
    <text evidence="1">Belongs to the sigma-70 factor family. ECF subfamily.</text>
</comment>
<dbReference type="GO" id="GO:0016987">
    <property type="term" value="F:sigma factor activity"/>
    <property type="evidence" value="ECO:0007669"/>
    <property type="project" value="UniProtKB-KW"/>
</dbReference>
<sequence>MRSDPVVVRLVARACDGDKSAWDELVERYAPLVWSICRRHRLSTADSEDVGQSVWLRLVENLPGLREPAALPGWVATTTQRECLRLLRLGRRIEPVDPLANSKDLADDGRAAVDEDLLLQERRHAVRSAFAGLSERCRRLLSLLVEDPPKPYGEISDAMLMPIGSIGPTRTRCLDKLRAALIGAEFEQTGGGERHAR</sequence>
<dbReference type="RefSeq" id="WP_133802373.1">
    <property type="nucleotide sequence ID" value="NZ_SNWQ01000012.1"/>
</dbReference>
<evidence type="ECO:0000256" key="4">
    <source>
        <dbReference type="ARBA" id="ARBA00023125"/>
    </source>
</evidence>
<evidence type="ECO:0000313" key="8">
    <source>
        <dbReference type="Proteomes" id="UP000295388"/>
    </source>
</evidence>
<evidence type="ECO:0000256" key="1">
    <source>
        <dbReference type="ARBA" id="ARBA00010641"/>
    </source>
</evidence>
<dbReference type="PANTHER" id="PTHR43133:SF8">
    <property type="entry name" value="RNA POLYMERASE SIGMA FACTOR HI_1459-RELATED"/>
    <property type="match status" value="1"/>
</dbReference>
<dbReference type="GO" id="GO:0003677">
    <property type="term" value="F:DNA binding"/>
    <property type="evidence" value="ECO:0007669"/>
    <property type="project" value="UniProtKB-KW"/>
</dbReference>
<keyword evidence="4" id="KW-0238">DNA-binding</keyword>
<evidence type="ECO:0000259" key="6">
    <source>
        <dbReference type="Pfam" id="PF04542"/>
    </source>
</evidence>
<dbReference type="NCBIfam" id="TIGR02937">
    <property type="entry name" value="sigma70-ECF"/>
    <property type="match status" value="1"/>
</dbReference>
<dbReference type="PANTHER" id="PTHR43133">
    <property type="entry name" value="RNA POLYMERASE ECF-TYPE SIGMA FACTO"/>
    <property type="match status" value="1"/>
</dbReference>
<dbReference type="SUPFAM" id="SSF88946">
    <property type="entry name" value="Sigma2 domain of RNA polymerase sigma factors"/>
    <property type="match status" value="1"/>
</dbReference>
<dbReference type="InterPro" id="IPR013325">
    <property type="entry name" value="RNA_pol_sigma_r2"/>
</dbReference>
<dbReference type="OrthoDB" id="265863at2"/>
<dbReference type="Gene3D" id="1.10.1740.10">
    <property type="match status" value="1"/>
</dbReference>
<keyword evidence="3" id="KW-0731">Sigma factor</keyword>
<keyword evidence="5" id="KW-0804">Transcription</keyword>
<dbReference type="InterPro" id="IPR007627">
    <property type="entry name" value="RNA_pol_sigma70_r2"/>
</dbReference>
<dbReference type="InterPro" id="IPR036388">
    <property type="entry name" value="WH-like_DNA-bd_sf"/>
</dbReference>
<name>A0A4R6KBQ7_9ACTN</name>
<gene>
    <name evidence="7" type="ORF">EV643_11260</name>
</gene>
<dbReference type="InterPro" id="IPR013324">
    <property type="entry name" value="RNA_pol_sigma_r3/r4-like"/>
</dbReference>
<dbReference type="Pfam" id="PF04542">
    <property type="entry name" value="Sigma70_r2"/>
    <property type="match status" value="1"/>
</dbReference>
<comment type="caution">
    <text evidence="7">The sequence shown here is derived from an EMBL/GenBank/DDBJ whole genome shotgun (WGS) entry which is preliminary data.</text>
</comment>
<dbReference type="Gene3D" id="1.10.10.10">
    <property type="entry name" value="Winged helix-like DNA-binding domain superfamily/Winged helix DNA-binding domain"/>
    <property type="match status" value="1"/>
</dbReference>
<dbReference type="Proteomes" id="UP000295388">
    <property type="component" value="Unassembled WGS sequence"/>
</dbReference>
<keyword evidence="8" id="KW-1185">Reference proteome</keyword>
<dbReference type="InterPro" id="IPR039425">
    <property type="entry name" value="RNA_pol_sigma-70-like"/>
</dbReference>
<evidence type="ECO:0000313" key="7">
    <source>
        <dbReference type="EMBL" id="TDO45736.1"/>
    </source>
</evidence>
<organism evidence="7 8">
    <name type="scientific">Kribbella caucasensis</name>
    <dbReference type="NCBI Taxonomy" id="2512215"/>
    <lineage>
        <taxon>Bacteria</taxon>
        <taxon>Bacillati</taxon>
        <taxon>Actinomycetota</taxon>
        <taxon>Actinomycetes</taxon>
        <taxon>Propionibacteriales</taxon>
        <taxon>Kribbellaceae</taxon>
        <taxon>Kribbella</taxon>
    </lineage>
</organism>
<dbReference type="GO" id="GO:0006352">
    <property type="term" value="P:DNA-templated transcription initiation"/>
    <property type="evidence" value="ECO:0007669"/>
    <property type="project" value="InterPro"/>
</dbReference>
<protein>
    <submittedName>
        <fullName evidence="7">RNA polymerase sigma factor (Sigma-70 family)</fullName>
    </submittedName>
</protein>
<evidence type="ECO:0000256" key="2">
    <source>
        <dbReference type="ARBA" id="ARBA00023015"/>
    </source>
</evidence>
<evidence type="ECO:0000256" key="5">
    <source>
        <dbReference type="ARBA" id="ARBA00023163"/>
    </source>
</evidence>
<evidence type="ECO:0000256" key="3">
    <source>
        <dbReference type="ARBA" id="ARBA00023082"/>
    </source>
</evidence>
<reference evidence="7 8" key="1">
    <citation type="submission" date="2019-03" db="EMBL/GenBank/DDBJ databases">
        <title>Genomic Encyclopedia of Type Strains, Phase III (KMG-III): the genomes of soil and plant-associated and newly described type strains.</title>
        <authorList>
            <person name="Whitman W."/>
        </authorList>
    </citation>
    <scope>NUCLEOTIDE SEQUENCE [LARGE SCALE GENOMIC DNA]</scope>
    <source>
        <strain evidence="7 8">VKM Ac-2527</strain>
    </source>
</reference>
<dbReference type="InterPro" id="IPR014284">
    <property type="entry name" value="RNA_pol_sigma-70_dom"/>
</dbReference>
<feature type="domain" description="RNA polymerase sigma-70 region 2" evidence="6">
    <location>
        <begin position="25"/>
        <end position="92"/>
    </location>
</feature>